<protein>
    <submittedName>
        <fullName evidence="1">10604_t:CDS:1</fullName>
    </submittedName>
</protein>
<keyword evidence="2" id="KW-1185">Reference proteome</keyword>
<dbReference type="AlphaFoldDB" id="A0A9N9ESJ7"/>
<organism evidence="1 2">
    <name type="scientific">Cetraspora pellucida</name>
    <dbReference type="NCBI Taxonomy" id="1433469"/>
    <lineage>
        <taxon>Eukaryota</taxon>
        <taxon>Fungi</taxon>
        <taxon>Fungi incertae sedis</taxon>
        <taxon>Mucoromycota</taxon>
        <taxon>Glomeromycotina</taxon>
        <taxon>Glomeromycetes</taxon>
        <taxon>Diversisporales</taxon>
        <taxon>Gigasporaceae</taxon>
        <taxon>Cetraspora</taxon>
    </lineage>
</organism>
<comment type="caution">
    <text evidence="1">The sequence shown here is derived from an EMBL/GenBank/DDBJ whole genome shotgun (WGS) entry which is preliminary data.</text>
</comment>
<dbReference type="Proteomes" id="UP000789759">
    <property type="component" value="Unassembled WGS sequence"/>
</dbReference>
<gene>
    <name evidence="1" type="ORF">CPELLU_LOCUS11251</name>
</gene>
<reference evidence="1" key="1">
    <citation type="submission" date="2021-06" db="EMBL/GenBank/DDBJ databases">
        <authorList>
            <person name="Kallberg Y."/>
            <person name="Tangrot J."/>
            <person name="Rosling A."/>
        </authorList>
    </citation>
    <scope>NUCLEOTIDE SEQUENCE</scope>
    <source>
        <strain evidence="1">FL966</strain>
    </source>
</reference>
<sequence>MQTLRECLKDLRIADYYRYPIAIAFKVVDRSKSKEEVIELGHAYELFIRTLPLPEITKESADLEQVEVKRIDEIDNVAIKETNKASLINATNAEVSVLSPLPS</sequence>
<evidence type="ECO:0000313" key="2">
    <source>
        <dbReference type="Proteomes" id="UP000789759"/>
    </source>
</evidence>
<proteinExistence type="predicted"/>
<accession>A0A9N9ESJ7</accession>
<name>A0A9N9ESJ7_9GLOM</name>
<evidence type="ECO:0000313" key="1">
    <source>
        <dbReference type="EMBL" id="CAG8690105.1"/>
    </source>
</evidence>
<dbReference type="EMBL" id="CAJVQA010009799">
    <property type="protein sequence ID" value="CAG8690105.1"/>
    <property type="molecule type" value="Genomic_DNA"/>
</dbReference>